<dbReference type="PANTHER" id="PTHR12486">
    <property type="entry name" value="APRATAXIN-RELATED"/>
    <property type="match status" value="1"/>
</dbReference>
<proteinExistence type="predicted"/>
<dbReference type="Gene3D" id="3.30.428.10">
    <property type="entry name" value="HIT-like"/>
    <property type="match status" value="1"/>
</dbReference>
<dbReference type="InterPro" id="IPR036265">
    <property type="entry name" value="HIT-like_sf"/>
</dbReference>
<evidence type="ECO:0000256" key="3">
    <source>
        <dbReference type="PROSITE-ProRule" id="PRU00464"/>
    </source>
</evidence>
<dbReference type="AlphaFoldDB" id="A0A8H7URW7"/>
<organism evidence="5 6">
    <name type="scientific">Mucor saturninus</name>
    <dbReference type="NCBI Taxonomy" id="64648"/>
    <lineage>
        <taxon>Eukaryota</taxon>
        <taxon>Fungi</taxon>
        <taxon>Fungi incertae sedis</taxon>
        <taxon>Mucoromycota</taxon>
        <taxon>Mucoromycotina</taxon>
        <taxon>Mucoromycetes</taxon>
        <taxon>Mucorales</taxon>
        <taxon>Mucorineae</taxon>
        <taxon>Mucoraceae</taxon>
        <taxon>Mucor</taxon>
    </lineage>
</organism>
<name>A0A8H7URW7_9FUNG</name>
<dbReference type="PROSITE" id="PS51084">
    <property type="entry name" value="HIT_2"/>
    <property type="match status" value="1"/>
</dbReference>
<dbReference type="SUPFAM" id="SSF54197">
    <property type="entry name" value="HIT-like"/>
    <property type="match status" value="1"/>
</dbReference>
<dbReference type="PANTHER" id="PTHR12486:SF5">
    <property type="entry name" value="ADENOSINE 5'-MONOPHOSPHORAMIDASE HINT3"/>
    <property type="match status" value="1"/>
</dbReference>
<dbReference type="Pfam" id="PF11969">
    <property type="entry name" value="DcpS_C"/>
    <property type="match status" value="1"/>
</dbReference>
<evidence type="ECO:0000256" key="2">
    <source>
        <dbReference type="ARBA" id="ARBA00022801"/>
    </source>
</evidence>
<dbReference type="Proteomes" id="UP000603453">
    <property type="component" value="Unassembled WGS sequence"/>
</dbReference>
<gene>
    <name evidence="5" type="ORF">INT47_008656</name>
</gene>
<evidence type="ECO:0000259" key="4">
    <source>
        <dbReference type="PROSITE" id="PS51084"/>
    </source>
</evidence>
<dbReference type="GO" id="GO:0016787">
    <property type="term" value="F:hydrolase activity"/>
    <property type="evidence" value="ECO:0007669"/>
    <property type="project" value="UniProtKB-KW"/>
</dbReference>
<protein>
    <recommendedName>
        <fullName evidence="4">HIT domain-containing protein</fullName>
    </recommendedName>
</protein>
<evidence type="ECO:0000313" key="6">
    <source>
        <dbReference type="Proteomes" id="UP000603453"/>
    </source>
</evidence>
<evidence type="ECO:0000313" key="5">
    <source>
        <dbReference type="EMBL" id="KAG2193295.1"/>
    </source>
</evidence>
<reference evidence="5" key="1">
    <citation type="submission" date="2020-12" db="EMBL/GenBank/DDBJ databases">
        <title>Metabolic potential, ecology and presence of endohyphal bacteria is reflected in genomic diversity of Mucoromycotina.</title>
        <authorList>
            <person name="Muszewska A."/>
            <person name="Okrasinska A."/>
            <person name="Steczkiewicz K."/>
            <person name="Drgas O."/>
            <person name="Orlowska M."/>
            <person name="Perlinska-Lenart U."/>
            <person name="Aleksandrzak-Piekarczyk T."/>
            <person name="Szatraj K."/>
            <person name="Zielenkiewicz U."/>
            <person name="Pilsyk S."/>
            <person name="Malc E."/>
            <person name="Mieczkowski P."/>
            <person name="Kruszewska J.S."/>
            <person name="Biernat P."/>
            <person name="Pawlowska J."/>
        </authorList>
    </citation>
    <scope>NUCLEOTIDE SEQUENCE</scope>
    <source>
        <strain evidence="5">WA0000017839</strain>
    </source>
</reference>
<keyword evidence="2" id="KW-0378">Hydrolase</keyword>
<feature type="short sequence motif" description="Histidine triad motif" evidence="3">
    <location>
        <begin position="124"/>
        <end position="128"/>
    </location>
</feature>
<keyword evidence="6" id="KW-1185">Reference proteome</keyword>
<dbReference type="GO" id="GO:0000166">
    <property type="term" value="F:nucleotide binding"/>
    <property type="evidence" value="ECO:0007669"/>
    <property type="project" value="UniProtKB-KW"/>
</dbReference>
<comment type="caution">
    <text evidence="5">The sequence shown here is derived from an EMBL/GenBank/DDBJ whole genome shotgun (WGS) entry which is preliminary data.</text>
</comment>
<keyword evidence="1" id="KW-0547">Nucleotide-binding</keyword>
<accession>A0A8H7URW7</accession>
<evidence type="ECO:0000256" key="1">
    <source>
        <dbReference type="ARBA" id="ARBA00022741"/>
    </source>
</evidence>
<sequence>MACCSVGKKKECIFCHIGDSVGARIVIETEQLVAFRDRSPSSQVHLLVIPKQHVRTVKDLDGGHVALCELNHFYMLRVKTDRKRKVQDMVDLGKRLLKEQGFNPEDATQTRLGFHVPPFNSVDHLHLHVMGLPFRGWKGLKYNQKYPWFVNAGTVLRRLGEGMSPV</sequence>
<dbReference type="InterPro" id="IPR011146">
    <property type="entry name" value="HIT-like"/>
</dbReference>
<dbReference type="EMBL" id="JAEPRD010000241">
    <property type="protein sequence ID" value="KAG2193295.1"/>
    <property type="molecule type" value="Genomic_DNA"/>
</dbReference>
<feature type="domain" description="HIT" evidence="4">
    <location>
        <begin position="13"/>
        <end position="140"/>
    </location>
</feature>
<dbReference type="OrthoDB" id="1915375at2759"/>